<reference evidence="3" key="1">
    <citation type="submission" date="2018-12" db="EMBL/GenBank/DDBJ databases">
        <title>Tengunoibacter tsumagoiensis gen. nov., sp. nov., Dictyobacter kobayashii sp. nov., D. alpinus sp. nov., and D. joshuensis sp. nov. and description of Dictyobacteraceae fam. nov. within the order Ktedonobacterales isolated from Tengu-no-mugimeshi.</title>
        <authorList>
            <person name="Wang C.M."/>
            <person name="Zheng Y."/>
            <person name="Sakai Y."/>
            <person name="Toyoda A."/>
            <person name="Minakuchi Y."/>
            <person name="Abe K."/>
            <person name="Yokota A."/>
            <person name="Yabe S."/>
        </authorList>
    </citation>
    <scope>NUCLEOTIDE SEQUENCE [LARGE SCALE GENOMIC DNA]</scope>
    <source>
        <strain evidence="3">Uno11</strain>
    </source>
</reference>
<protein>
    <recommendedName>
        <fullName evidence="1">Stress-response A/B barrel domain-containing protein</fullName>
    </recommendedName>
</protein>
<dbReference type="EMBL" id="BIFS01000002">
    <property type="protein sequence ID" value="GCE23419.1"/>
    <property type="molecule type" value="Genomic_DNA"/>
</dbReference>
<comment type="caution">
    <text evidence="2">The sequence shown here is derived from an EMBL/GenBank/DDBJ whole genome shotgun (WGS) entry which is preliminary data.</text>
</comment>
<proteinExistence type="predicted"/>
<keyword evidence="3" id="KW-1185">Reference proteome</keyword>
<dbReference type="Pfam" id="PF07876">
    <property type="entry name" value="Dabb"/>
    <property type="match status" value="1"/>
</dbReference>
<dbReference type="AlphaFoldDB" id="A0A402AWG1"/>
<sequence>MDIRAGENTNLNNQGYSYGFIMIFIDEEHLKAYFPHPDHRAVGAELRRLSVHLLNFDLPD</sequence>
<dbReference type="InterPro" id="IPR013097">
    <property type="entry name" value="Dabb"/>
</dbReference>
<name>A0A402AWG1_9CHLR</name>
<dbReference type="SUPFAM" id="SSF54909">
    <property type="entry name" value="Dimeric alpha+beta barrel"/>
    <property type="match status" value="1"/>
</dbReference>
<dbReference type="PROSITE" id="PS51502">
    <property type="entry name" value="S_R_A_B_BARREL"/>
    <property type="match status" value="1"/>
</dbReference>
<dbReference type="Gene3D" id="3.30.70.100">
    <property type="match status" value="1"/>
</dbReference>
<accession>A0A402AWG1</accession>
<dbReference type="Proteomes" id="UP000287188">
    <property type="component" value="Unassembled WGS sequence"/>
</dbReference>
<feature type="domain" description="Stress-response A/B barrel" evidence="1">
    <location>
        <begin position="1"/>
        <end position="58"/>
    </location>
</feature>
<gene>
    <name evidence="2" type="ORF">KDK_72190</name>
</gene>
<dbReference type="InterPro" id="IPR011008">
    <property type="entry name" value="Dimeric_a/b-barrel"/>
</dbReference>
<organism evidence="2 3">
    <name type="scientific">Dictyobacter kobayashii</name>
    <dbReference type="NCBI Taxonomy" id="2014872"/>
    <lineage>
        <taxon>Bacteria</taxon>
        <taxon>Bacillati</taxon>
        <taxon>Chloroflexota</taxon>
        <taxon>Ktedonobacteria</taxon>
        <taxon>Ktedonobacterales</taxon>
        <taxon>Dictyobacteraceae</taxon>
        <taxon>Dictyobacter</taxon>
    </lineage>
</organism>
<evidence type="ECO:0000259" key="1">
    <source>
        <dbReference type="PROSITE" id="PS51502"/>
    </source>
</evidence>
<evidence type="ECO:0000313" key="3">
    <source>
        <dbReference type="Proteomes" id="UP000287188"/>
    </source>
</evidence>
<evidence type="ECO:0000313" key="2">
    <source>
        <dbReference type="EMBL" id="GCE23419.1"/>
    </source>
</evidence>